<dbReference type="RefSeq" id="WP_184767001.1">
    <property type="nucleotide sequence ID" value="NZ_JACHGI010000001.1"/>
</dbReference>
<keyword evidence="6 7" id="KW-0472">Membrane</keyword>
<dbReference type="EMBL" id="JACHGI010000001">
    <property type="protein sequence ID" value="MBB6464402.1"/>
    <property type="molecule type" value="Genomic_DNA"/>
</dbReference>
<keyword evidence="3 7" id="KW-1003">Cell membrane</keyword>
<feature type="transmembrane region" description="Helical" evidence="7">
    <location>
        <begin position="56"/>
        <end position="78"/>
    </location>
</feature>
<evidence type="ECO:0000256" key="5">
    <source>
        <dbReference type="ARBA" id="ARBA00022989"/>
    </source>
</evidence>
<reference evidence="8 10" key="1">
    <citation type="submission" date="2020-08" db="EMBL/GenBank/DDBJ databases">
        <title>Genomic Encyclopedia of Type Strains, Phase IV (KMG-IV): sequencing the most valuable type-strain genomes for metagenomic binning, comparative biology and taxonomic classification.</title>
        <authorList>
            <person name="Goeker M."/>
        </authorList>
    </citation>
    <scope>NUCLEOTIDE SEQUENCE [LARGE SCALE GENOMIC DNA]</scope>
    <source>
        <strain evidence="8 10">DSM 17454</strain>
    </source>
</reference>
<evidence type="ECO:0000313" key="11">
    <source>
        <dbReference type="Proteomes" id="UP000598227"/>
    </source>
</evidence>
<evidence type="ECO:0000256" key="4">
    <source>
        <dbReference type="ARBA" id="ARBA00022692"/>
    </source>
</evidence>
<dbReference type="Proteomes" id="UP000598227">
    <property type="component" value="Unassembled WGS sequence"/>
</dbReference>
<dbReference type="InterPro" id="IPR005134">
    <property type="entry name" value="UPF0114"/>
</dbReference>
<keyword evidence="11" id="KW-1185">Reference proteome</keyword>
<keyword evidence="5 7" id="KW-1133">Transmembrane helix</keyword>
<evidence type="ECO:0000256" key="6">
    <source>
        <dbReference type="ARBA" id="ARBA00023136"/>
    </source>
</evidence>
<evidence type="ECO:0000313" key="9">
    <source>
        <dbReference type="EMBL" id="MBE1207670.1"/>
    </source>
</evidence>
<dbReference type="HAMAP" id="MF_00143">
    <property type="entry name" value="UPF0114"/>
    <property type="match status" value="1"/>
</dbReference>
<protein>
    <recommendedName>
        <fullName evidence="7">UPF0114 protein HNQ96_000249</fullName>
    </recommendedName>
</protein>
<sequence length="178" mass="19723">MKRLEHAVESIILASRWLLVVFYLGLAVALGVYAISFAKKLYEFVMKVMVLDDTDTILKVLGLIDAALVASLVVMVIISGYENFVSRFDNHDGEVHWLGTIDISSLKIKVASTIVAISSIHLLQVFLNHQQYTSEQLMWLTIIHLTFVVSAMLLAYIDRLTGLSKGDKKAAAEDGPSL</sequence>
<accession>A0A8E1W9U2</accession>
<dbReference type="AlphaFoldDB" id="A0A8E1W9U2"/>
<organism evidence="8 10">
    <name type="scientific">Aminobacter carboxidus</name>
    <dbReference type="NCBI Taxonomy" id="376165"/>
    <lineage>
        <taxon>Bacteria</taxon>
        <taxon>Pseudomonadati</taxon>
        <taxon>Pseudomonadota</taxon>
        <taxon>Alphaproteobacteria</taxon>
        <taxon>Hyphomicrobiales</taxon>
        <taxon>Phyllobacteriaceae</taxon>
        <taxon>Aminobacter</taxon>
    </lineage>
</organism>
<evidence type="ECO:0000256" key="2">
    <source>
        <dbReference type="ARBA" id="ARBA00005774"/>
    </source>
</evidence>
<dbReference type="PANTHER" id="PTHR38596:SF1">
    <property type="entry name" value="UPF0114 PROTEIN YQHA"/>
    <property type="match status" value="1"/>
</dbReference>
<comment type="caution">
    <text evidence="8">The sequence shown here is derived from an EMBL/GenBank/DDBJ whole genome shotgun (WGS) entry which is preliminary data.</text>
</comment>
<keyword evidence="4 7" id="KW-0812">Transmembrane</keyword>
<gene>
    <name evidence="8" type="ORF">HNQ96_000249</name>
    <name evidence="9" type="ORF">IHE39_25605</name>
</gene>
<dbReference type="GO" id="GO:0005886">
    <property type="term" value="C:plasma membrane"/>
    <property type="evidence" value="ECO:0007669"/>
    <property type="project" value="UniProtKB-SubCell"/>
</dbReference>
<dbReference type="EMBL" id="JACZEP010000012">
    <property type="protein sequence ID" value="MBE1207670.1"/>
    <property type="molecule type" value="Genomic_DNA"/>
</dbReference>
<feature type="transmembrane region" description="Helical" evidence="7">
    <location>
        <begin position="139"/>
        <end position="157"/>
    </location>
</feature>
<dbReference type="Pfam" id="PF03350">
    <property type="entry name" value="UPF0114"/>
    <property type="match status" value="1"/>
</dbReference>
<dbReference type="Proteomes" id="UP000532373">
    <property type="component" value="Unassembled WGS sequence"/>
</dbReference>
<proteinExistence type="inferred from homology"/>
<evidence type="ECO:0000313" key="10">
    <source>
        <dbReference type="Proteomes" id="UP000532373"/>
    </source>
</evidence>
<evidence type="ECO:0000256" key="3">
    <source>
        <dbReference type="ARBA" id="ARBA00022475"/>
    </source>
</evidence>
<feature type="transmembrane region" description="Helical" evidence="7">
    <location>
        <begin position="12"/>
        <end position="36"/>
    </location>
</feature>
<dbReference type="NCBIfam" id="TIGR00645">
    <property type="entry name" value="HI0507"/>
    <property type="match status" value="1"/>
</dbReference>
<comment type="subcellular location">
    <subcellularLocation>
        <location evidence="1 7">Cell membrane</location>
        <topology evidence="1 7">Multi-pass membrane protein</topology>
    </subcellularLocation>
</comment>
<dbReference type="InterPro" id="IPR020761">
    <property type="entry name" value="UPF0114_bac"/>
</dbReference>
<name>A0A8E1W9U2_9HYPH</name>
<evidence type="ECO:0000313" key="8">
    <source>
        <dbReference type="EMBL" id="MBB6464402.1"/>
    </source>
</evidence>
<dbReference type="PANTHER" id="PTHR38596">
    <property type="entry name" value="UPF0114 PROTEIN YQHA"/>
    <property type="match status" value="1"/>
</dbReference>
<reference evidence="9 11" key="2">
    <citation type="submission" date="2020-09" db="EMBL/GenBank/DDBJ databases">
        <title>Draft Genome Sequence of Aminobacter carboxidus type strain DSM 1086, a soil Gram-negative carboxydobacterium.</title>
        <authorList>
            <person name="Turrini P."/>
            <person name="Tescari M."/>
            <person name="Artuso I."/>
            <person name="Lugli G.A."/>
            <person name="Frangipani E."/>
            <person name="Ventura M."/>
            <person name="Visca P."/>
        </authorList>
    </citation>
    <scope>NUCLEOTIDE SEQUENCE [LARGE SCALE GENOMIC DNA]</scope>
    <source>
        <strain evidence="9 11">DSM 1086</strain>
    </source>
</reference>
<evidence type="ECO:0000256" key="7">
    <source>
        <dbReference type="HAMAP-Rule" id="MF_00143"/>
    </source>
</evidence>
<evidence type="ECO:0000256" key="1">
    <source>
        <dbReference type="ARBA" id="ARBA00004651"/>
    </source>
</evidence>
<comment type="similarity">
    <text evidence="2 7">Belongs to the UPF0114 family.</text>
</comment>